<evidence type="ECO:0000259" key="4">
    <source>
        <dbReference type="Pfam" id="PF05592"/>
    </source>
</evidence>
<feature type="domain" description="Alpha-L-rhamnosidase six-hairpin glycosidase" evidence="6">
    <location>
        <begin position="342"/>
        <end position="704"/>
    </location>
</feature>
<comment type="caution">
    <text evidence="8">The sequence shown here is derived from an EMBL/GenBank/DDBJ whole genome shotgun (WGS) entry which is preliminary data.</text>
</comment>
<dbReference type="PANTHER" id="PTHR33307">
    <property type="entry name" value="ALPHA-RHAMNOSIDASE (EUROFUNG)"/>
    <property type="match status" value="1"/>
</dbReference>
<evidence type="ECO:0000259" key="6">
    <source>
        <dbReference type="Pfam" id="PF17389"/>
    </source>
</evidence>
<dbReference type="InterPro" id="IPR035398">
    <property type="entry name" value="Bac_rhamnosid_C"/>
</dbReference>
<dbReference type="Pfam" id="PF08531">
    <property type="entry name" value="Bac_rhamnosid_N"/>
    <property type="match status" value="1"/>
</dbReference>
<feature type="domain" description="Bacterial alpha-L-rhamnosidase N-terminal" evidence="5">
    <location>
        <begin position="44"/>
        <end position="216"/>
    </location>
</feature>
<dbReference type="InterPro" id="IPR008928">
    <property type="entry name" value="6-hairpin_glycosidase_sf"/>
</dbReference>
<evidence type="ECO:0000259" key="5">
    <source>
        <dbReference type="Pfam" id="PF08531"/>
    </source>
</evidence>
<protein>
    <recommendedName>
        <fullName evidence="2">alpha-L-rhamnosidase</fullName>
        <ecNumber evidence="2">3.2.1.40</ecNumber>
    </recommendedName>
</protein>
<dbReference type="Pfam" id="PF05592">
    <property type="entry name" value="Bac_rhamnosid"/>
    <property type="match status" value="1"/>
</dbReference>
<gene>
    <name evidence="8" type="ORF">ACFFGH_27160</name>
</gene>
<keyword evidence="3 8" id="KW-0378">Hydrolase</keyword>
<comment type="catalytic activity">
    <reaction evidence="1">
        <text>Hydrolysis of terminal non-reducing alpha-L-rhamnose residues in alpha-L-rhamnosides.</text>
        <dbReference type="EC" id="3.2.1.40"/>
    </reaction>
</comment>
<dbReference type="Gene3D" id="2.60.120.260">
    <property type="entry name" value="Galactose-binding domain-like"/>
    <property type="match status" value="2"/>
</dbReference>
<dbReference type="RefSeq" id="WP_386674299.1">
    <property type="nucleotide sequence ID" value="NZ_JBHLTG010000008.1"/>
</dbReference>
<evidence type="ECO:0000313" key="9">
    <source>
        <dbReference type="Proteomes" id="UP001589896"/>
    </source>
</evidence>
<dbReference type="Gene3D" id="1.50.10.10">
    <property type="match status" value="1"/>
</dbReference>
<proteinExistence type="predicted"/>
<accession>A0ABV6RX21</accession>
<dbReference type="GO" id="GO:0016787">
    <property type="term" value="F:hydrolase activity"/>
    <property type="evidence" value="ECO:0007669"/>
    <property type="project" value="UniProtKB-KW"/>
</dbReference>
<sequence length="802" mass="87148">MMETAGPAQLLDAAQWIEPVEASPREPGNRPGFLLRRSFEVDGDVLSAVVSATAHGIYELFLNGTRVGDEELTPGFTAYRKRLQVHSFDVTHLLVPGENVLGAILTDGWFRGRHGFERRADGFGTRTALLAALHVDDGDGTRIAVATDGSWMSRTGHITRADLMDGQAVDFRLLNEGWCSPGASSDAWTAASLGLGDLYQDRNRLVAPIAPPVRRIEELRPVSTTTPRPGTAVVDFGQNINGWIRLSELGPEGTRLVLTHGEWVDDDGFISTDHLRAFDFATHELLPAGQVDDVISAGRDGDVFEPRHTTHGFQYVQVDGLRGDLDPDTIRAVVVHSDLEPVGEFECSDPRLQALHEAVRWSFRDNACDIPTDCPQRERSGFTGDWQVFLPTAALLYDVETFSEKWLADLRADQSVDGRVPTVTPNPAGDGPSGNAFEDLATGSAGWGDAAVIVPWELWRAYGDLGVLRRSLPSMCGWVDYAARSAAEGRHPDRAAARPSPAPHEQFLWDTGFHFGEWLEPGVPPRPDPAADHGIVATAFLARSARLLARVSALLGRADLEARYSGIADGARSAWQAEYVTADGRLTEESQANYVRGLAFGLLDPFHTVRAADRLVDLIEANGGRLGTGFLSTGQLLQVLADTGRLATAYSVLTSTGVPSWLEMLDRGATTIWEWWDGVDGGTARGSLNHYSKGAVVSFLYTHVAGIRLPENPAPDSAAYCAVTIAPQPGGGITWARASVRTRRGRVASAWSIDDEAFRLEVEIPDGTAATVVLPDGRRHVSEPGTHRFRIYSPTEEVRPQQ</sequence>
<evidence type="ECO:0000256" key="2">
    <source>
        <dbReference type="ARBA" id="ARBA00012652"/>
    </source>
</evidence>
<dbReference type="EC" id="3.2.1.40" evidence="2"/>
<evidence type="ECO:0000256" key="3">
    <source>
        <dbReference type="ARBA" id="ARBA00022801"/>
    </source>
</evidence>
<keyword evidence="9" id="KW-1185">Reference proteome</keyword>
<feature type="domain" description="Alpha-L-rhamnosidase C-terminal" evidence="7">
    <location>
        <begin position="715"/>
        <end position="783"/>
    </location>
</feature>
<dbReference type="InterPro" id="IPR008902">
    <property type="entry name" value="Rhamnosid_concanavalin"/>
</dbReference>
<dbReference type="SUPFAM" id="SSF48208">
    <property type="entry name" value="Six-hairpin glycosidases"/>
    <property type="match status" value="1"/>
</dbReference>
<dbReference type="InterPro" id="IPR012341">
    <property type="entry name" value="6hp_glycosidase-like_sf"/>
</dbReference>
<dbReference type="InterPro" id="IPR035396">
    <property type="entry name" value="Bac_rhamnosid6H"/>
</dbReference>
<dbReference type="InterPro" id="IPR016007">
    <property type="entry name" value="Alpha_rhamnosid"/>
</dbReference>
<reference evidence="8 9" key="1">
    <citation type="submission" date="2024-09" db="EMBL/GenBank/DDBJ databases">
        <authorList>
            <person name="Sun Q."/>
            <person name="Mori K."/>
        </authorList>
    </citation>
    <scope>NUCLEOTIDE SEQUENCE [LARGE SCALE GENOMIC DNA]</scope>
    <source>
        <strain evidence="8 9">KCTC 23076</strain>
    </source>
</reference>
<organism evidence="8 9">
    <name type="scientific">Lysobacter korlensis</name>
    <dbReference type="NCBI Taxonomy" id="553636"/>
    <lineage>
        <taxon>Bacteria</taxon>
        <taxon>Pseudomonadati</taxon>
        <taxon>Pseudomonadota</taxon>
        <taxon>Gammaproteobacteria</taxon>
        <taxon>Lysobacterales</taxon>
        <taxon>Lysobacteraceae</taxon>
        <taxon>Lysobacter</taxon>
    </lineage>
</organism>
<dbReference type="Pfam" id="PF17390">
    <property type="entry name" value="Bac_rhamnosid_C"/>
    <property type="match status" value="1"/>
</dbReference>
<evidence type="ECO:0000313" key="8">
    <source>
        <dbReference type="EMBL" id="MFC0681524.1"/>
    </source>
</evidence>
<dbReference type="Proteomes" id="UP001589896">
    <property type="component" value="Unassembled WGS sequence"/>
</dbReference>
<dbReference type="EMBL" id="JBHLTG010000008">
    <property type="protein sequence ID" value="MFC0681524.1"/>
    <property type="molecule type" value="Genomic_DNA"/>
</dbReference>
<dbReference type="Gene3D" id="2.60.420.10">
    <property type="entry name" value="Maltose phosphorylase, domain 3"/>
    <property type="match status" value="1"/>
</dbReference>
<evidence type="ECO:0000259" key="7">
    <source>
        <dbReference type="Pfam" id="PF17390"/>
    </source>
</evidence>
<evidence type="ECO:0000256" key="1">
    <source>
        <dbReference type="ARBA" id="ARBA00001445"/>
    </source>
</evidence>
<feature type="domain" description="Alpha-L-rhamnosidase concanavalin-like" evidence="4">
    <location>
        <begin position="228"/>
        <end position="336"/>
    </location>
</feature>
<dbReference type="PANTHER" id="PTHR33307:SF6">
    <property type="entry name" value="ALPHA-RHAMNOSIDASE (EUROFUNG)-RELATED"/>
    <property type="match status" value="1"/>
</dbReference>
<dbReference type="Pfam" id="PF17389">
    <property type="entry name" value="Bac_rhamnosid6H"/>
    <property type="match status" value="1"/>
</dbReference>
<dbReference type="InterPro" id="IPR013737">
    <property type="entry name" value="Bac_rhamnosid_N"/>
</dbReference>
<name>A0ABV6RX21_9GAMM</name>